<keyword evidence="1" id="KW-1133">Transmembrane helix</keyword>
<evidence type="ECO:0000313" key="3">
    <source>
        <dbReference type="Proteomes" id="UP000288395"/>
    </source>
</evidence>
<dbReference type="EMBL" id="PIPJ01000001">
    <property type="protein sequence ID" value="RUO23086.1"/>
    <property type="molecule type" value="Genomic_DNA"/>
</dbReference>
<keyword evidence="3" id="KW-1185">Reference proteome</keyword>
<feature type="transmembrane region" description="Helical" evidence="1">
    <location>
        <begin position="12"/>
        <end position="32"/>
    </location>
</feature>
<feature type="transmembrane region" description="Helical" evidence="1">
    <location>
        <begin position="148"/>
        <end position="166"/>
    </location>
</feature>
<keyword evidence="1" id="KW-0812">Transmembrane</keyword>
<evidence type="ECO:0000313" key="2">
    <source>
        <dbReference type="EMBL" id="RUO23086.1"/>
    </source>
</evidence>
<name>A0A432W1U1_9GAMM</name>
<feature type="transmembrane region" description="Helical" evidence="1">
    <location>
        <begin position="122"/>
        <end position="142"/>
    </location>
</feature>
<feature type="transmembrane region" description="Helical" evidence="1">
    <location>
        <begin position="68"/>
        <end position="91"/>
    </location>
</feature>
<sequence length="296" mass="32429">MKNYLQWMIKGIAMGTADIVPGVSGGTLAFILGIYERFLGALTSFNMIAVRLLLRGKFKNLWQHIDGAFLLCLFGGILLAIFSLANLIVYLLEYQPVPLWAFFNGLIIASLPLLVRNIKWNLLRSILFVLGAIFAMLITTLTPMQTNPSAWLFFGAGFIAICAMILPGISGSFLLLIMGMYAPITAAVSNLQFGTLALFALGCVTGLMIFSRILTYALKRAHDAMLALLSGIVLGALFRIWPWQIDNELVSPAAYAEQFGSHQLGYAVLAFVIGALVIQGLLQLEKLFKNDTEQKA</sequence>
<gene>
    <name evidence="2" type="ORF">CWE08_00070</name>
</gene>
<dbReference type="OrthoDB" id="9793746at2"/>
<feature type="transmembrane region" description="Helical" evidence="1">
    <location>
        <begin position="197"/>
        <end position="218"/>
    </location>
</feature>
<comment type="caution">
    <text evidence="2">The sequence shown here is derived from an EMBL/GenBank/DDBJ whole genome shotgun (WGS) entry which is preliminary data.</text>
</comment>
<dbReference type="AlphaFoldDB" id="A0A432W1U1"/>
<keyword evidence="1" id="KW-0472">Membrane</keyword>
<organism evidence="2 3">
    <name type="scientific">Aliidiomarina iranensis</name>
    <dbReference type="NCBI Taxonomy" id="1434071"/>
    <lineage>
        <taxon>Bacteria</taxon>
        <taxon>Pseudomonadati</taxon>
        <taxon>Pseudomonadota</taxon>
        <taxon>Gammaproteobacteria</taxon>
        <taxon>Alteromonadales</taxon>
        <taxon>Idiomarinaceae</taxon>
        <taxon>Aliidiomarina</taxon>
    </lineage>
</organism>
<evidence type="ECO:0000256" key="1">
    <source>
        <dbReference type="SAM" id="Phobius"/>
    </source>
</evidence>
<dbReference type="PANTHER" id="PTHR37308">
    <property type="entry name" value="INTEGRAL MEMBRANE PROTEIN"/>
    <property type="match status" value="1"/>
</dbReference>
<accession>A0A432W1U1</accession>
<dbReference type="Proteomes" id="UP000288395">
    <property type="component" value="Unassembled WGS sequence"/>
</dbReference>
<reference evidence="3" key="1">
    <citation type="journal article" date="2018" name="Front. Microbiol.">
        <title>Genome-Based Analysis Reveals the Taxonomy and Diversity of the Family Idiomarinaceae.</title>
        <authorList>
            <person name="Liu Y."/>
            <person name="Lai Q."/>
            <person name="Shao Z."/>
        </authorList>
    </citation>
    <scope>NUCLEOTIDE SEQUENCE [LARGE SCALE GENOMIC DNA]</scope>
    <source>
        <strain evidence="3">GBPy7</strain>
    </source>
</reference>
<feature type="transmembrane region" description="Helical" evidence="1">
    <location>
        <begin position="38"/>
        <end position="56"/>
    </location>
</feature>
<feature type="transmembrane region" description="Helical" evidence="1">
    <location>
        <begin position="97"/>
        <end position="115"/>
    </location>
</feature>
<dbReference type="InterPro" id="IPR007163">
    <property type="entry name" value="VCA0040-like"/>
</dbReference>
<protein>
    <submittedName>
        <fullName evidence="2">DUF368 domain-containing protein</fullName>
    </submittedName>
</protein>
<dbReference type="RefSeq" id="WP_126764629.1">
    <property type="nucleotide sequence ID" value="NZ_PIPJ01000001.1"/>
</dbReference>
<dbReference type="PANTHER" id="PTHR37308:SF1">
    <property type="entry name" value="POLYPRENYL-PHOSPHATE TRANSPORTER"/>
    <property type="match status" value="1"/>
</dbReference>
<feature type="transmembrane region" description="Helical" evidence="1">
    <location>
        <begin position="264"/>
        <end position="282"/>
    </location>
</feature>
<dbReference type="Pfam" id="PF04018">
    <property type="entry name" value="VCA0040-like"/>
    <property type="match status" value="1"/>
</dbReference>
<feature type="transmembrane region" description="Helical" evidence="1">
    <location>
        <begin position="225"/>
        <end position="244"/>
    </location>
</feature>
<proteinExistence type="predicted"/>